<dbReference type="RefSeq" id="WP_069293836.1">
    <property type="nucleotide sequence ID" value="NZ_CP140110.1"/>
</dbReference>
<dbReference type="InterPro" id="IPR036567">
    <property type="entry name" value="RHF-like"/>
</dbReference>
<proteinExistence type="predicted"/>
<evidence type="ECO:0000259" key="2">
    <source>
        <dbReference type="Pfam" id="PF16321"/>
    </source>
</evidence>
<dbReference type="EMBL" id="LWAF01000020">
    <property type="protein sequence ID" value="ODN29772.1"/>
    <property type="molecule type" value="Genomic_DNA"/>
</dbReference>
<dbReference type="InterPro" id="IPR032528">
    <property type="entry name" value="Ribosom_S30AE_C"/>
</dbReference>
<dbReference type="InterPro" id="IPR038416">
    <property type="entry name" value="Ribosom_S30AE_C_sf"/>
</dbReference>
<reference evidence="4" key="1">
    <citation type="submission" date="2016-04" db="EMBL/GenBank/DDBJ databases">
        <title>The genome sequence project of a novel Fervidobacterium isolate from a hot spring in Thailand.</title>
        <authorList>
            <person name="Gonzalez J.M."/>
            <person name="Cuecas A."/>
            <person name="Kanoksilapatham W."/>
        </authorList>
    </citation>
    <scope>NUCLEOTIDE SEQUENCE [LARGE SCALE GENOMIC DNA]</scope>
    <source>
        <strain evidence="4">FC2004</strain>
    </source>
</reference>
<dbReference type="PANTHER" id="PTHR33231">
    <property type="entry name" value="30S RIBOSOMAL PROTEIN"/>
    <property type="match status" value="1"/>
</dbReference>
<name>A0A1E3G0M2_9BACT</name>
<evidence type="ECO:0000313" key="4">
    <source>
        <dbReference type="Proteomes" id="UP000094570"/>
    </source>
</evidence>
<dbReference type="Pfam" id="PF02482">
    <property type="entry name" value="Ribosomal_S30AE"/>
    <property type="match status" value="1"/>
</dbReference>
<accession>A0A1E3G0M2</accession>
<dbReference type="STRING" id="1008305.A4H02_08950"/>
<dbReference type="PANTHER" id="PTHR33231:SF1">
    <property type="entry name" value="30S RIBOSOMAL PROTEIN"/>
    <property type="match status" value="1"/>
</dbReference>
<dbReference type="SUPFAM" id="SSF69754">
    <property type="entry name" value="Ribosome binding protein Y (YfiA homologue)"/>
    <property type="match status" value="1"/>
</dbReference>
<dbReference type="OrthoDB" id="9794975at2"/>
<dbReference type="Proteomes" id="UP000094570">
    <property type="component" value="Unassembled WGS sequence"/>
</dbReference>
<dbReference type="Pfam" id="PF16321">
    <property type="entry name" value="Ribosom_S30AE_C"/>
    <property type="match status" value="1"/>
</dbReference>
<dbReference type="InterPro" id="IPR003489">
    <property type="entry name" value="RHF/RaiA"/>
</dbReference>
<evidence type="ECO:0000313" key="3">
    <source>
        <dbReference type="EMBL" id="ODN29772.1"/>
    </source>
</evidence>
<dbReference type="InterPro" id="IPR050574">
    <property type="entry name" value="HPF/YfiA_ribosome-assoc"/>
</dbReference>
<dbReference type="GO" id="GO:0022627">
    <property type="term" value="C:cytosolic small ribosomal subunit"/>
    <property type="evidence" value="ECO:0007669"/>
    <property type="project" value="TreeGrafter"/>
</dbReference>
<keyword evidence="3" id="KW-0689">Ribosomal protein</keyword>
<dbReference type="AlphaFoldDB" id="A0A1E3G0M2"/>
<protein>
    <submittedName>
        <fullName evidence="3">30S ribosomal protein S30</fullName>
    </submittedName>
</protein>
<gene>
    <name evidence="3" type="ORF">A4H02_08950</name>
</gene>
<feature type="domain" description="Sigma 54 modulation/S30EA ribosomal protein C-terminal" evidence="2">
    <location>
        <begin position="127"/>
        <end position="180"/>
    </location>
</feature>
<organism evidence="3 4">
    <name type="scientific">Fervidobacterium thailandense</name>
    <dbReference type="NCBI Taxonomy" id="1008305"/>
    <lineage>
        <taxon>Bacteria</taxon>
        <taxon>Thermotogati</taxon>
        <taxon>Thermotogota</taxon>
        <taxon>Thermotogae</taxon>
        <taxon>Thermotogales</taxon>
        <taxon>Fervidobacteriaceae</taxon>
        <taxon>Fervidobacterium</taxon>
    </lineage>
</organism>
<keyword evidence="3" id="KW-0687">Ribonucleoprotein</keyword>
<keyword evidence="4" id="KW-1185">Reference proteome</keyword>
<evidence type="ECO:0000256" key="1">
    <source>
        <dbReference type="ARBA" id="ARBA00022845"/>
    </source>
</evidence>
<dbReference type="GO" id="GO:0043024">
    <property type="term" value="F:ribosomal small subunit binding"/>
    <property type="evidence" value="ECO:0007669"/>
    <property type="project" value="TreeGrafter"/>
</dbReference>
<comment type="caution">
    <text evidence="3">The sequence shown here is derived from an EMBL/GenBank/DDBJ whole genome shotgun (WGS) entry which is preliminary data.</text>
</comment>
<dbReference type="Gene3D" id="3.30.160.100">
    <property type="entry name" value="Ribosome hibernation promotion factor-like"/>
    <property type="match status" value="1"/>
</dbReference>
<dbReference type="GO" id="GO:0045900">
    <property type="term" value="P:negative regulation of translational elongation"/>
    <property type="evidence" value="ECO:0007669"/>
    <property type="project" value="TreeGrafter"/>
</dbReference>
<dbReference type="Gene3D" id="3.30.505.50">
    <property type="entry name" value="Sigma 54 modulation/S30EA ribosomal protein, C-terminal domain"/>
    <property type="match status" value="1"/>
</dbReference>
<sequence length="185" mass="21777">MELRTFARGFEISETVESYLDEKLEKVRRALKDYVGREGMHIEARFDKDGPYYTLRLQMHFNGKDIVVQEKANDVYGVIDAASDSFEKAIKKEREYYKSHHKANMKGTIEALAEELTPKYSLEDEEYEQIDSVKRVFLRTVSLEEALEQMEVMNHAFFVFRNAETGELNMLYRKNGKYGLIEFEE</sequence>
<keyword evidence="1" id="KW-0810">Translation regulation</keyword>